<feature type="transmembrane region" description="Helical" evidence="8">
    <location>
        <begin position="126"/>
        <end position="145"/>
    </location>
</feature>
<sequence>MLAQTLTIVAPVFLLIGIGYCLAKTRILNQSISEALGQFVYIVAIPVLIFRSLIGADLSAGVPLALWATYFIGVGFAWLLGSLIIRKGFGRDARASAIGGISAAFANTILVGLPLVASVYGDEGLAPLLLIISIHLATMTVLMAVMMERAAAIDNGTASPPISQLLMGAGKSLVKNPLVVTIVAAFVWRQTGLELPEIGLDVISRIAATALPLSLLSLGMSLVQYGMRGNIVPGLILSIIKMLLMPIVVFSFGAFVFHLPPLWTAVATLTASCPTGVNAYIFANRYGTGHSMSANAITMTTLCAIVTASLWIWFLDHWFGMSLR</sequence>
<keyword evidence="10" id="KW-1185">Reference proteome</keyword>
<dbReference type="PANTHER" id="PTHR36838:SF3">
    <property type="entry name" value="TRANSPORTER AUXIN EFFLUX CARRIER EC FAMILY"/>
    <property type="match status" value="1"/>
</dbReference>
<dbReference type="Gene3D" id="1.20.1530.20">
    <property type="match status" value="1"/>
</dbReference>
<dbReference type="AlphaFoldDB" id="A0A0M6Y7X9"/>
<evidence type="ECO:0000256" key="5">
    <source>
        <dbReference type="ARBA" id="ARBA00022692"/>
    </source>
</evidence>
<feature type="transmembrane region" description="Helical" evidence="8">
    <location>
        <begin position="97"/>
        <end position="120"/>
    </location>
</feature>
<reference evidence="10" key="1">
    <citation type="submission" date="2015-07" db="EMBL/GenBank/DDBJ databases">
        <authorList>
            <person name="Rodrigo-Torres Lidia"/>
            <person name="Arahal R.David."/>
        </authorList>
    </citation>
    <scope>NUCLEOTIDE SEQUENCE [LARGE SCALE GENOMIC DNA]</scope>
    <source>
        <strain evidence="10">CECT 4801</strain>
    </source>
</reference>
<evidence type="ECO:0000256" key="3">
    <source>
        <dbReference type="ARBA" id="ARBA00022448"/>
    </source>
</evidence>
<protein>
    <submittedName>
        <fullName evidence="9">Auxin efflux carrier</fullName>
    </submittedName>
</protein>
<evidence type="ECO:0000256" key="1">
    <source>
        <dbReference type="ARBA" id="ARBA00004651"/>
    </source>
</evidence>
<feature type="transmembrane region" description="Helical" evidence="8">
    <location>
        <begin position="294"/>
        <end position="314"/>
    </location>
</feature>
<dbReference type="InterPro" id="IPR004776">
    <property type="entry name" value="Mem_transp_PIN-like"/>
</dbReference>
<feature type="transmembrane region" description="Helical" evidence="8">
    <location>
        <begin position="235"/>
        <end position="256"/>
    </location>
</feature>
<name>A0A0M6Y7X9_9HYPH</name>
<accession>A0A0M6Y7X9</accession>
<dbReference type="OrthoDB" id="9810457at2"/>
<dbReference type="GO" id="GO:0055085">
    <property type="term" value="P:transmembrane transport"/>
    <property type="evidence" value="ECO:0007669"/>
    <property type="project" value="InterPro"/>
</dbReference>
<feature type="transmembrane region" description="Helical" evidence="8">
    <location>
        <begin position="6"/>
        <end position="23"/>
    </location>
</feature>
<dbReference type="Pfam" id="PF03547">
    <property type="entry name" value="Mem_trans"/>
    <property type="match status" value="1"/>
</dbReference>
<evidence type="ECO:0000256" key="4">
    <source>
        <dbReference type="ARBA" id="ARBA00022475"/>
    </source>
</evidence>
<organism evidence="9 10">
    <name type="scientific">Roseibium aggregatum</name>
    <dbReference type="NCBI Taxonomy" id="187304"/>
    <lineage>
        <taxon>Bacteria</taxon>
        <taxon>Pseudomonadati</taxon>
        <taxon>Pseudomonadota</taxon>
        <taxon>Alphaproteobacteria</taxon>
        <taxon>Hyphomicrobiales</taxon>
        <taxon>Stappiaceae</taxon>
        <taxon>Roseibium</taxon>
    </lineage>
</organism>
<feature type="transmembrane region" description="Helical" evidence="8">
    <location>
        <begin position="35"/>
        <end position="54"/>
    </location>
</feature>
<dbReference type="EMBL" id="CXST01000003">
    <property type="protein sequence ID" value="CTQ46205.1"/>
    <property type="molecule type" value="Genomic_DNA"/>
</dbReference>
<keyword evidence="6 8" id="KW-1133">Transmembrane helix</keyword>
<keyword evidence="4" id="KW-1003">Cell membrane</keyword>
<keyword evidence="3" id="KW-0813">Transport</keyword>
<comment type="subcellular location">
    <subcellularLocation>
        <location evidence="1">Cell membrane</location>
        <topology evidence="1">Multi-pass membrane protein</topology>
    </subcellularLocation>
</comment>
<dbReference type="PANTHER" id="PTHR36838">
    <property type="entry name" value="AUXIN EFFLUX CARRIER FAMILY PROTEIN"/>
    <property type="match status" value="1"/>
</dbReference>
<dbReference type="InterPro" id="IPR038770">
    <property type="entry name" value="Na+/solute_symporter_sf"/>
</dbReference>
<evidence type="ECO:0000256" key="8">
    <source>
        <dbReference type="SAM" id="Phobius"/>
    </source>
</evidence>
<comment type="similarity">
    <text evidence="2">Belongs to the auxin efflux carrier (TC 2.A.69) family.</text>
</comment>
<evidence type="ECO:0000313" key="10">
    <source>
        <dbReference type="Proteomes" id="UP000048926"/>
    </source>
</evidence>
<dbReference type="Proteomes" id="UP000048926">
    <property type="component" value="Unassembled WGS sequence"/>
</dbReference>
<proteinExistence type="inferred from homology"/>
<keyword evidence="5 8" id="KW-0812">Transmembrane</keyword>
<feature type="transmembrane region" description="Helical" evidence="8">
    <location>
        <begin position="66"/>
        <end position="85"/>
    </location>
</feature>
<gene>
    <name evidence="9" type="ORF">LAL4801_04662</name>
</gene>
<evidence type="ECO:0000256" key="6">
    <source>
        <dbReference type="ARBA" id="ARBA00022989"/>
    </source>
</evidence>
<evidence type="ECO:0000256" key="2">
    <source>
        <dbReference type="ARBA" id="ARBA00010145"/>
    </source>
</evidence>
<keyword evidence="7 8" id="KW-0472">Membrane</keyword>
<evidence type="ECO:0000256" key="7">
    <source>
        <dbReference type="ARBA" id="ARBA00023136"/>
    </source>
</evidence>
<dbReference type="STRING" id="187304.B0E33_13580"/>
<dbReference type="RefSeq" id="WP_055659947.1">
    <property type="nucleotide sequence ID" value="NZ_CP045622.1"/>
</dbReference>
<dbReference type="GO" id="GO:0005886">
    <property type="term" value="C:plasma membrane"/>
    <property type="evidence" value="ECO:0007669"/>
    <property type="project" value="UniProtKB-SubCell"/>
</dbReference>
<feature type="transmembrane region" description="Helical" evidence="8">
    <location>
        <begin position="262"/>
        <end position="282"/>
    </location>
</feature>
<evidence type="ECO:0000313" key="9">
    <source>
        <dbReference type="EMBL" id="CTQ46205.1"/>
    </source>
</evidence>